<dbReference type="Proteomes" id="UP000256970">
    <property type="component" value="Unassembled WGS sequence"/>
</dbReference>
<evidence type="ECO:0000256" key="3">
    <source>
        <dbReference type="ARBA" id="ARBA00022989"/>
    </source>
</evidence>
<comment type="subcellular location">
    <subcellularLocation>
        <location evidence="1">Membrane</location>
        <topology evidence="1">Multi-pass membrane protein</topology>
    </subcellularLocation>
</comment>
<feature type="compositionally biased region" description="Low complexity" evidence="5">
    <location>
        <begin position="9"/>
        <end position="23"/>
    </location>
</feature>
<dbReference type="AlphaFoldDB" id="A0A383VCH8"/>
<dbReference type="PANTHER" id="PTHR11132">
    <property type="entry name" value="SOLUTE CARRIER FAMILY 35"/>
    <property type="match status" value="1"/>
</dbReference>
<feature type="transmembrane region" description="Helical" evidence="6">
    <location>
        <begin position="156"/>
        <end position="175"/>
    </location>
</feature>
<proteinExistence type="predicted"/>
<evidence type="ECO:0008006" key="9">
    <source>
        <dbReference type="Google" id="ProtNLM"/>
    </source>
</evidence>
<keyword evidence="4 6" id="KW-0472">Membrane</keyword>
<dbReference type="InterPro" id="IPR050186">
    <property type="entry name" value="TPT_transporter"/>
</dbReference>
<keyword evidence="2 6" id="KW-0812">Transmembrane</keyword>
<evidence type="ECO:0000256" key="6">
    <source>
        <dbReference type="SAM" id="Phobius"/>
    </source>
</evidence>
<evidence type="ECO:0000313" key="8">
    <source>
        <dbReference type="Proteomes" id="UP000256970"/>
    </source>
</evidence>
<evidence type="ECO:0000256" key="1">
    <source>
        <dbReference type="ARBA" id="ARBA00004141"/>
    </source>
</evidence>
<feature type="transmembrane region" description="Helical" evidence="6">
    <location>
        <begin position="103"/>
        <end position="124"/>
    </location>
</feature>
<feature type="transmembrane region" description="Helical" evidence="6">
    <location>
        <begin position="39"/>
        <end position="56"/>
    </location>
</feature>
<evidence type="ECO:0000256" key="2">
    <source>
        <dbReference type="ARBA" id="ARBA00022692"/>
    </source>
</evidence>
<evidence type="ECO:0000313" key="7">
    <source>
        <dbReference type="EMBL" id="SZX62479.1"/>
    </source>
</evidence>
<accession>A0A383VCH8</accession>
<dbReference type="GO" id="GO:0016020">
    <property type="term" value="C:membrane"/>
    <property type="evidence" value="ECO:0007669"/>
    <property type="project" value="UniProtKB-SubCell"/>
</dbReference>
<evidence type="ECO:0000256" key="5">
    <source>
        <dbReference type="SAM" id="MobiDB-lite"/>
    </source>
</evidence>
<feature type="transmembrane region" description="Helical" evidence="6">
    <location>
        <begin position="304"/>
        <end position="321"/>
    </location>
</feature>
<name>A0A383VCH8_TETOB</name>
<organism evidence="7 8">
    <name type="scientific">Tetradesmus obliquus</name>
    <name type="common">Green alga</name>
    <name type="synonym">Acutodesmus obliquus</name>
    <dbReference type="NCBI Taxonomy" id="3088"/>
    <lineage>
        <taxon>Eukaryota</taxon>
        <taxon>Viridiplantae</taxon>
        <taxon>Chlorophyta</taxon>
        <taxon>core chlorophytes</taxon>
        <taxon>Chlorophyceae</taxon>
        <taxon>CS clade</taxon>
        <taxon>Sphaeropleales</taxon>
        <taxon>Scenedesmaceae</taxon>
        <taxon>Tetradesmus</taxon>
    </lineage>
</organism>
<feature type="transmembrane region" description="Helical" evidence="6">
    <location>
        <begin position="181"/>
        <end position="201"/>
    </location>
</feature>
<keyword evidence="3 6" id="KW-1133">Transmembrane helix</keyword>
<reference evidence="7 8" key="1">
    <citation type="submission" date="2016-10" db="EMBL/GenBank/DDBJ databases">
        <authorList>
            <person name="Cai Z."/>
        </authorList>
    </citation>
    <scope>NUCLEOTIDE SEQUENCE [LARGE SCALE GENOMIC DNA]</scope>
</reference>
<gene>
    <name evidence="7" type="ORF">BQ4739_LOCUS3061</name>
</gene>
<evidence type="ECO:0000256" key="4">
    <source>
        <dbReference type="ARBA" id="ARBA00023136"/>
    </source>
</evidence>
<feature type="region of interest" description="Disordered" evidence="5">
    <location>
        <begin position="1"/>
        <end position="23"/>
    </location>
</feature>
<feature type="transmembrane region" description="Helical" evidence="6">
    <location>
        <begin position="213"/>
        <end position="231"/>
    </location>
</feature>
<feature type="transmembrane region" description="Helical" evidence="6">
    <location>
        <begin position="277"/>
        <end position="298"/>
    </location>
</feature>
<feature type="transmembrane region" description="Helical" evidence="6">
    <location>
        <begin position="251"/>
        <end position="270"/>
    </location>
</feature>
<sequence>MPDGGDTGSKASTSSRTPASSWSSSSAQEISRMVQQYKIPLILLYYGFCSSTLIVINKVAVHNLRAPVFILITQLLFAATTVKGLNVFGVLEAEKLQWSLVRPFLLIVAGFLGTLFANIKVLVYSNVETFITFRSSTPLVLSVFDYIFLGRELPGGRSIFSILLLVASCGGYTYFDKGFKLEAYTWLCVWYVFFLFEACYVKHVCDTVKMTNWGRVYYTNFLSALALLLAFPFCSSEHQVLKNSEFSNGQVALLLLSCSVGVCMSHAGYLMRSNVSATAGVVVGVVCKIGSIVLNLLIWSNHASPIQLLFLAMGLAGGSLFQQAPLREKQQPKLPLAVQDMHADADGVSTSAAAYKATAALHATRPRPPSR</sequence>
<keyword evidence="8" id="KW-1185">Reference proteome</keyword>
<feature type="transmembrane region" description="Helical" evidence="6">
    <location>
        <begin position="68"/>
        <end position="91"/>
    </location>
</feature>
<dbReference type="EMBL" id="FNXT01000231">
    <property type="protein sequence ID" value="SZX62479.1"/>
    <property type="molecule type" value="Genomic_DNA"/>
</dbReference>
<protein>
    <recommendedName>
        <fullName evidence="9">Sugar phosphate transporter domain-containing protein</fullName>
    </recommendedName>
</protein>